<dbReference type="VEuPathDB" id="FungiDB:AJ78_04445"/>
<dbReference type="AlphaFoldDB" id="A0A1J9PFT2"/>
<evidence type="ECO:0000313" key="1">
    <source>
        <dbReference type="EMBL" id="OJD15296.1"/>
    </source>
</evidence>
<accession>A0A1J9PFT2</accession>
<sequence>MDTPKDNQSFQHHAPQFAHSGVGLQTASAPPNTSFQSNETIAVEKCYVFPRTLVPVSTRPLLAWWVEGSPYVTVRAVDKIQPHLESSGAHFDWLAPACSRPFPPWEMLYRLKLSTEPHSDESRAAMEMAQWAAREYVNFYDQETPELVNLVLQKDEHDNNRAHSLLSLWLKRKAKNGAFTGIQFCNKVEGKVTEVELYFEKAPGPYTVSMERISKCREESFDIMF</sequence>
<name>A0A1J9PFT2_9EURO</name>
<evidence type="ECO:0000313" key="2">
    <source>
        <dbReference type="Proteomes" id="UP000182235"/>
    </source>
</evidence>
<reference evidence="1 2" key="1">
    <citation type="submission" date="2015-07" db="EMBL/GenBank/DDBJ databases">
        <title>Emmonsia species relationships and genome sequence.</title>
        <authorList>
            <consortium name="The Broad Institute Genomics Platform"/>
            <person name="Cuomo C.A."/>
            <person name="Munoz J.F."/>
            <person name="Imamovic A."/>
            <person name="Priest M.E."/>
            <person name="Young S."/>
            <person name="Clay O.K."/>
            <person name="McEwen J.G."/>
        </authorList>
    </citation>
    <scope>NUCLEOTIDE SEQUENCE [LARGE SCALE GENOMIC DNA]</scope>
    <source>
        <strain evidence="1 2">UAMH 9510</strain>
    </source>
</reference>
<organism evidence="1 2">
    <name type="scientific">Emergomyces pasteurianus Ep9510</name>
    <dbReference type="NCBI Taxonomy" id="1447872"/>
    <lineage>
        <taxon>Eukaryota</taxon>
        <taxon>Fungi</taxon>
        <taxon>Dikarya</taxon>
        <taxon>Ascomycota</taxon>
        <taxon>Pezizomycotina</taxon>
        <taxon>Eurotiomycetes</taxon>
        <taxon>Eurotiomycetidae</taxon>
        <taxon>Onygenales</taxon>
        <taxon>Ajellomycetaceae</taxon>
        <taxon>Emergomyces</taxon>
    </lineage>
</organism>
<dbReference type="EMBL" id="LGRN01000165">
    <property type="protein sequence ID" value="OJD15296.1"/>
    <property type="molecule type" value="Genomic_DNA"/>
</dbReference>
<protein>
    <submittedName>
        <fullName evidence="1">Uncharacterized protein</fullName>
    </submittedName>
</protein>
<gene>
    <name evidence="1" type="ORF">AJ78_04445</name>
</gene>
<comment type="caution">
    <text evidence="1">The sequence shown here is derived from an EMBL/GenBank/DDBJ whole genome shotgun (WGS) entry which is preliminary data.</text>
</comment>
<proteinExistence type="predicted"/>
<dbReference type="Proteomes" id="UP000182235">
    <property type="component" value="Unassembled WGS sequence"/>
</dbReference>
<keyword evidence="2" id="KW-1185">Reference proteome</keyword>